<dbReference type="EMBL" id="CP030280">
    <property type="protein sequence ID" value="AWY97772.1"/>
    <property type="molecule type" value="Genomic_DNA"/>
</dbReference>
<feature type="transmembrane region" description="Helical" evidence="1">
    <location>
        <begin position="6"/>
        <end position="26"/>
    </location>
</feature>
<keyword evidence="1" id="KW-1133">Transmembrane helix</keyword>
<proteinExistence type="predicted"/>
<dbReference type="OrthoDB" id="1779586at2"/>
<keyword evidence="1" id="KW-0472">Membrane</keyword>
<keyword evidence="3" id="KW-1185">Reference proteome</keyword>
<gene>
    <name evidence="2" type="ORF">DQQ01_05995</name>
</gene>
<evidence type="ECO:0000313" key="2">
    <source>
        <dbReference type="EMBL" id="AWY97772.1"/>
    </source>
</evidence>
<dbReference type="Pfam" id="PF09581">
    <property type="entry name" value="Spore_III_AF"/>
    <property type="match status" value="1"/>
</dbReference>
<accession>A0A2Z4U9Q6</accession>
<evidence type="ECO:0000256" key="1">
    <source>
        <dbReference type="SAM" id="Phobius"/>
    </source>
</evidence>
<name>A0A2Z4U9Q6_9FIRM</name>
<dbReference type="KEGG" id="blau:DQQ01_05995"/>
<feature type="transmembrane region" description="Helical" evidence="1">
    <location>
        <begin position="33"/>
        <end position="51"/>
    </location>
</feature>
<keyword evidence="1" id="KW-0812">Transmembrane</keyword>
<evidence type="ECO:0000313" key="3">
    <source>
        <dbReference type="Proteomes" id="UP000250003"/>
    </source>
</evidence>
<dbReference type="Proteomes" id="UP000250003">
    <property type="component" value="Chromosome"/>
</dbReference>
<dbReference type="AlphaFoldDB" id="A0A2Z4U9Q6"/>
<reference evidence="3" key="1">
    <citation type="submission" date="2018-06" db="EMBL/GenBank/DDBJ databases">
        <title>Description of Blautia argi sp. nov., a new anaerobic isolated from dog feces.</title>
        <authorList>
            <person name="Chang Y.-H."/>
            <person name="Paek J."/>
            <person name="Shin Y."/>
        </authorList>
    </citation>
    <scope>NUCLEOTIDE SEQUENCE [LARGE SCALE GENOMIC DNA]</scope>
    <source>
        <strain evidence="3">KCTC 15426</strain>
    </source>
</reference>
<organism evidence="2 3">
    <name type="scientific">Blautia argi</name>
    <dbReference type="NCBI Taxonomy" id="1912897"/>
    <lineage>
        <taxon>Bacteria</taxon>
        <taxon>Bacillati</taxon>
        <taxon>Bacillota</taxon>
        <taxon>Clostridia</taxon>
        <taxon>Lachnospirales</taxon>
        <taxon>Lachnospiraceae</taxon>
        <taxon>Blautia</taxon>
    </lineage>
</organism>
<dbReference type="InterPro" id="IPR014245">
    <property type="entry name" value="Spore_III_AF"/>
</dbReference>
<sequence length="99" mass="11509">MTGFSHWLEGLVCYFILLFAVMNFLPDSSYKKYIQFYMGLLLILTVFSPLLEFSGVEGTIRASIESFQAEEEQWEEKAEAWEKDWQEKTGIIEGVEVEP</sequence>
<protein>
    <submittedName>
        <fullName evidence="2">Stage III sporulation protein AF</fullName>
    </submittedName>
</protein>
<dbReference type="RefSeq" id="WP_111919231.1">
    <property type="nucleotide sequence ID" value="NZ_CAUWHR010000001.1"/>
</dbReference>